<keyword evidence="12" id="KW-1185">Reference proteome</keyword>
<comment type="catalytic activity">
    <reaction evidence="1 9">
        <text>N-(5-phospho-beta-D-ribosyl)anthranilate = 1-(2-carboxyphenylamino)-1-deoxy-D-ribulose 5-phosphate</text>
        <dbReference type="Rhea" id="RHEA:21540"/>
        <dbReference type="ChEBI" id="CHEBI:18277"/>
        <dbReference type="ChEBI" id="CHEBI:58613"/>
        <dbReference type="EC" id="5.3.1.24"/>
    </reaction>
</comment>
<feature type="domain" description="N-(5'phosphoribosyl) anthranilate isomerase (PRAI)" evidence="10">
    <location>
        <begin position="10"/>
        <end position="223"/>
    </location>
</feature>
<keyword evidence="8 9" id="KW-0413">Isomerase</keyword>
<evidence type="ECO:0000256" key="4">
    <source>
        <dbReference type="ARBA" id="ARBA00022272"/>
    </source>
</evidence>
<keyword evidence="6 9" id="KW-0822">Tryptophan biosynthesis</keyword>
<dbReference type="CDD" id="cd00405">
    <property type="entry name" value="PRAI"/>
    <property type="match status" value="1"/>
</dbReference>
<evidence type="ECO:0000313" key="12">
    <source>
        <dbReference type="Proteomes" id="UP001596233"/>
    </source>
</evidence>
<evidence type="ECO:0000256" key="1">
    <source>
        <dbReference type="ARBA" id="ARBA00001164"/>
    </source>
</evidence>
<keyword evidence="7 9" id="KW-0057">Aromatic amino acid biosynthesis</keyword>
<evidence type="ECO:0000256" key="3">
    <source>
        <dbReference type="ARBA" id="ARBA00012572"/>
    </source>
</evidence>
<comment type="similarity">
    <text evidence="9">Belongs to the TrpF family.</text>
</comment>
<sequence>MSISNVIPSIKICGLRDAATIQAMNGLAITEVGLVFAPSKRQVSASLGSELVKAIQSIEGRDQKSPKAAGVFVNYPLKDMLKLLERVPLDIVQLHGQEKVDYYAALHKQLDDAVLWKVVSIDASRQLLEVSQIIEELKPFMAYVDRLLIDAPGGGTGKPFNWNAIAAYRAAAQHFEKPLVIAGGLHAGNVTDLLQQHRVDGIDVSSGVETNGIKDIVKIKEFVGKVIEA</sequence>
<dbReference type="RefSeq" id="WP_379232466.1">
    <property type="nucleotide sequence ID" value="NZ_JBHSTE010000002.1"/>
</dbReference>
<dbReference type="HAMAP" id="MF_00135">
    <property type="entry name" value="PRAI"/>
    <property type="match status" value="1"/>
</dbReference>
<comment type="caution">
    <text evidence="11">The sequence shown here is derived from an EMBL/GenBank/DDBJ whole genome shotgun (WGS) entry which is preliminary data.</text>
</comment>
<comment type="pathway">
    <text evidence="2 9">Amino-acid biosynthesis; L-tryptophan biosynthesis; L-tryptophan from chorismate: step 3/5.</text>
</comment>
<evidence type="ECO:0000259" key="10">
    <source>
        <dbReference type="Pfam" id="PF00697"/>
    </source>
</evidence>
<gene>
    <name evidence="9" type="primary">trpF</name>
    <name evidence="11" type="ORF">ACFP56_06540</name>
</gene>
<evidence type="ECO:0000313" key="11">
    <source>
        <dbReference type="EMBL" id="MFC6332276.1"/>
    </source>
</evidence>
<evidence type="ECO:0000256" key="9">
    <source>
        <dbReference type="HAMAP-Rule" id="MF_00135"/>
    </source>
</evidence>
<evidence type="ECO:0000256" key="7">
    <source>
        <dbReference type="ARBA" id="ARBA00023141"/>
    </source>
</evidence>
<dbReference type="PANTHER" id="PTHR42894">
    <property type="entry name" value="N-(5'-PHOSPHORIBOSYL)ANTHRANILATE ISOMERASE"/>
    <property type="match status" value="1"/>
</dbReference>
<dbReference type="Pfam" id="PF00697">
    <property type="entry name" value="PRAI"/>
    <property type="match status" value="1"/>
</dbReference>
<dbReference type="InterPro" id="IPR011060">
    <property type="entry name" value="RibuloseP-bd_barrel"/>
</dbReference>
<dbReference type="EMBL" id="JBHSTE010000002">
    <property type="protein sequence ID" value="MFC6332276.1"/>
    <property type="molecule type" value="Genomic_DNA"/>
</dbReference>
<evidence type="ECO:0000256" key="2">
    <source>
        <dbReference type="ARBA" id="ARBA00004664"/>
    </source>
</evidence>
<protein>
    <recommendedName>
        <fullName evidence="4 9">N-(5'-phosphoribosyl)anthranilate isomerase</fullName>
        <shortName evidence="9">PRAI</shortName>
        <ecNumber evidence="3 9">5.3.1.24</ecNumber>
    </recommendedName>
</protein>
<evidence type="ECO:0000256" key="8">
    <source>
        <dbReference type="ARBA" id="ARBA00023235"/>
    </source>
</evidence>
<proteinExistence type="inferred from homology"/>
<dbReference type="PANTHER" id="PTHR42894:SF1">
    <property type="entry name" value="N-(5'-PHOSPHORIBOSYL)ANTHRANILATE ISOMERASE"/>
    <property type="match status" value="1"/>
</dbReference>
<dbReference type="EC" id="5.3.1.24" evidence="3 9"/>
<evidence type="ECO:0000256" key="6">
    <source>
        <dbReference type="ARBA" id="ARBA00022822"/>
    </source>
</evidence>
<reference evidence="12" key="1">
    <citation type="journal article" date="2019" name="Int. J. Syst. Evol. Microbiol.">
        <title>The Global Catalogue of Microorganisms (GCM) 10K type strain sequencing project: providing services to taxonomists for standard genome sequencing and annotation.</title>
        <authorList>
            <consortium name="The Broad Institute Genomics Platform"/>
            <consortium name="The Broad Institute Genome Sequencing Center for Infectious Disease"/>
            <person name="Wu L."/>
            <person name="Ma J."/>
        </authorList>
    </citation>
    <scope>NUCLEOTIDE SEQUENCE [LARGE SCALE GENOMIC DNA]</scope>
    <source>
        <strain evidence="12">PCU 280</strain>
    </source>
</reference>
<name>A0ABW1V4A0_9BACL</name>
<accession>A0ABW1V4A0</accession>
<keyword evidence="5 9" id="KW-0028">Amino-acid biosynthesis</keyword>
<organism evidence="11 12">
    <name type="scientific">Paenibacillus septentrionalis</name>
    <dbReference type="NCBI Taxonomy" id="429342"/>
    <lineage>
        <taxon>Bacteria</taxon>
        <taxon>Bacillati</taxon>
        <taxon>Bacillota</taxon>
        <taxon>Bacilli</taxon>
        <taxon>Bacillales</taxon>
        <taxon>Paenibacillaceae</taxon>
        <taxon>Paenibacillus</taxon>
    </lineage>
</organism>
<dbReference type="InterPro" id="IPR013785">
    <property type="entry name" value="Aldolase_TIM"/>
</dbReference>
<dbReference type="InterPro" id="IPR001240">
    <property type="entry name" value="PRAI_dom"/>
</dbReference>
<dbReference type="SUPFAM" id="SSF51366">
    <property type="entry name" value="Ribulose-phoshate binding barrel"/>
    <property type="match status" value="1"/>
</dbReference>
<dbReference type="GO" id="GO:0016853">
    <property type="term" value="F:isomerase activity"/>
    <property type="evidence" value="ECO:0007669"/>
    <property type="project" value="UniProtKB-KW"/>
</dbReference>
<dbReference type="Proteomes" id="UP001596233">
    <property type="component" value="Unassembled WGS sequence"/>
</dbReference>
<dbReference type="InterPro" id="IPR044643">
    <property type="entry name" value="TrpF_fam"/>
</dbReference>
<evidence type="ECO:0000256" key="5">
    <source>
        <dbReference type="ARBA" id="ARBA00022605"/>
    </source>
</evidence>
<dbReference type="Gene3D" id="3.20.20.70">
    <property type="entry name" value="Aldolase class I"/>
    <property type="match status" value="1"/>
</dbReference>